<reference evidence="1 2" key="1">
    <citation type="submission" date="2017-11" db="EMBL/GenBank/DDBJ databases">
        <title>Comparative genomics of Botrytis spp.</title>
        <authorList>
            <person name="Valero-Jimenez C.A."/>
            <person name="Tapia P."/>
            <person name="Veloso J."/>
            <person name="Silva-Moreno E."/>
            <person name="Staats M."/>
            <person name="Valdes J.H."/>
            <person name="Van Kan J.A.L."/>
        </authorList>
    </citation>
    <scope>NUCLEOTIDE SEQUENCE [LARGE SCALE GENOMIC DNA]</scope>
    <source>
        <strain evidence="1 2">MUCL2830</strain>
    </source>
</reference>
<sequence length="68" mass="7334">MTVDLAISVSRNVEAMTYQSSPCAVWSLSITRGPTIDLALDTVHAWSMHLGGGMEAVLHSLSARHEKP</sequence>
<comment type="caution">
    <text evidence="1">The sequence shown here is derived from an EMBL/GenBank/DDBJ whole genome shotgun (WGS) entry which is preliminary data.</text>
</comment>
<proteinExistence type="predicted"/>
<dbReference type="EMBL" id="PHWZ01000147">
    <property type="protein sequence ID" value="TEY64463.1"/>
    <property type="molecule type" value="Genomic_DNA"/>
</dbReference>
<evidence type="ECO:0000313" key="1">
    <source>
        <dbReference type="EMBL" id="TEY64463.1"/>
    </source>
</evidence>
<protein>
    <submittedName>
        <fullName evidence="1">Uncharacterized protein</fullName>
    </submittedName>
</protein>
<organism evidence="1 2">
    <name type="scientific">Botryotinia calthae</name>
    <dbReference type="NCBI Taxonomy" id="38488"/>
    <lineage>
        <taxon>Eukaryota</taxon>
        <taxon>Fungi</taxon>
        <taxon>Dikarya</taxon>
        <taxon>Ascomycota</taxon>
        <taxon>Pezizomycotina</taxon>
        <taxon>Leotiomycetes</taxon>
        <taxon>Helotiales</taxon>
        <taxon>Sclerotiniaceae</taxon>
        <taxon>Botryotinia</taxon>
    </lineage>
</organism>
<name>A0A4Y8D2S0_9HELO</name>
<evidence type="ECO:0000313" key="2">
    <source>
        <dbReference type="Proteomes" id="UP000297299"/>
    </source>
</evidence>
<dbReference type="Proteomes" id="UP000297299">
    <property type="component" value="Unassembled WGS sequence"/>
</dbReference>
<keyword evidence="2" id="KW-1185">Reference proteome</keyword>
<dbReference type="AlphaFoldDB" id="A0A4Y8D2S0"/>
<gene>
    <name evidence="1" type="ORF">BOTCAL_0147g00040</name>
</gene>
<dbReference type="OrthoDB" id="10316424at2759"/>
<accession>A0A4Y8D2S0</accession>